<feature type="transmembrane region" description="Helical" evidence="1">
    <location>
        <begin position="56"/>
        <end position="75"/>
    </location>
</feature>
<keyword evidence="1" id="KW-0472">Membrane</keyword>
<evidence type="ECO:0000256" key="1">
    <source>
        <dbReference type="SAM" id="Phobius"/>
    </source>
</evidence>
<reference evidence="2 3" key="1">
    <citation type="submission" date="2016-05" db="EMBL/GenBank/DDBJ databases">
        <title>Draft genome sequence of Moraxella nonliquefaciens CCUG 348T.</title>
        <authorList>
            <person name="Salva-Serra F."/>
            <person name="Engstrom-Jakobsson H."/>
            <person name="Thorell K."/>
            <person name="Gonzales-Siles L."/>
            <person name="Karlsson R."/>
            <person name="Boulund F."/>
            <person name="Engstrand L."/>
            <person name="Kristiansson E."/>
            <person name="Moore E."/>
        </authorList>
    </citation>
    <scope>NUCLEOTIDE SEQUENCE [LARGE SCALE GENOMIC DNA]</scope>
    <source>
        <strain evidence="2 3">CCUG 348</strain>
    </source>
</reference>
<keyword evidence="1" id="KW-1133">Transmembrane helix</keyword>
<name>A0A1B8QRP1_MORNO</name>
<gene>
    <name evidence="2" type="ORF">A7456_07575</name>
</gene>
<proteinExistence type="predicted"/>
<evidence type="ECO:0000313" key="2">
    <source>
        <dbReference type="EMBL" id="OBX87018.1"/>
    </source>
</evidence>
<feature type="transmembrane region" description="Helical" evidence="1">
    <location>
        <begin position="6"/>
        <end position="24"/>
    </location>
</feature>
<keyword evidence="1" id="KW-0812">Transmembrane</keyword>
<comment type="caution">
    <text evidence="2">The sequence shown here is derived from an EMBL/GenBank/DDBJ whole genome shotgun (WGS) entry which is preliminary data.</text>
</comment>
<evidence type="ECO:0000313" key="3">
    <source>
        <dbReference type="Proteomes" id="UP000092575"/>
    </source>
</evidence>
<organism evidence="2 3">
    <name type="scientific">Moraxella nonliquefaciens</name>
    <dbReference type="NCBI Taxonomy" id="478"/>
    <lineage>
        <taxon>Bacteria</taxon>
        <taxon>Pseudomonadati</taxon>
        <taxon>Pseudomonadota</taxon>
        <taxon>Gammaproteobacteria</taxon>
        <taxon>Moraxellales</taxon>
        <taxon>Moraxellaceae</taxon>
        <taxon>Moraxella</taxon>
    </lineage>
</organism>
<accession>A0A1B8QRP1</accession>
<sequence length="79" mass="9201">MIVAYILITCGFFLACIKHISIIATKPSLRLFLHCISVMMVVSSPMFIKNMQMQEFLYFIGYVALMTITFFYITYKILN</sequence>
<dbReference type="Proteomes" id="UP000092575">
    <property type="component" value="Unassembled WGS sequence"/>
</dbReference>
<protein>
    <submittedName>
        <fullName evidence="2">Uncharacterized protein</fullName>
    </submittedName>
</protein>
<dbReference type="EMBL" id="LXTW01000003">
    <property type="protein sequence ID" value="OBX87018.1"/>
    <property type="molecule type" value="Genomic_DNA"/>
</dbReference>
<dbReference type="AlphaFoldDB" id="A0A1B8QRP1"/>